<feature type="transmembrane region" description="Helical" evidence="1">
    <location>
        <begin position="54"/>
        <end position="72"/>
    </location>
</feature>
<dbReference type="Proteomes" id="UP000183653">
    <property type="component" value="Chromosome I"/>
</dbReference>
<keyword evidence="1" id="KW-1133">Transmembrane helix</keyword>
<feature type="domain" description="Prepilin type IV endopeptidase peptidase" evidence="2">
    <location>
        <begin position="6"/>
        <end position="110"/>
    </location>
</feature>
<dbReference type="GO" id="GO:0016020">
    <property type="term" value="C:membrane"/>
    <property type="evidence" value="ECO:0007669"/>
    <property type="project" value="InterPro"/>
</dbReference>
<evidence type="ECO:0000313" key="4">
    <source>
        <dbReference type="Proteomes" id="UP000183653"/>
    </source>
</evidence>
<proteinExistence type="predicted"/>
<feature type="transmembrane region" description="Helical" evidence="1">
    <location>
        <begin position="139"/>
        <end position="156"/>
    </location>
</feature>
<organism evidence="3 4">
    <name type="scientific">Pseudomonas orientalis</name>
    <dbReference type="NCBI Taxonomy" id="76758"/>
    <lineage>
        <taxon>Bacteria</taxon>
        <taxon>Pseudomonadati</taxon>
        <taxon>Pseudomonadota</taxon>
        <taxon>Gammaproteobacteria</taxon>
        <taxon>Pseudomonadales</taxon>
        <taxon>Pseudomonadaceae</taxon>
        <taxon>Pseudomonas</taxon>
    </lineage>
</organism>
<accession>A0A1H2H6K1</accession>
<feature type="transmembrane region" description="Helical" evidence="1">
    <location>
        <begin position="92"/>
        <end position="113"/>
    </location>
</feature>
<name>A0A1H2H6K1_9PSED</name>
<evidence type="ECO:0000259" key="2">
    <source>
        <dbReference type="Pfam" id="PF01478"/>
    </source>
</evidence>
<reference evidence="3 4" key="1">
    <citation type="submission" date="2016-10" db="EMBL/GenBank/DDBJ databases">
        <authorList>
            <person name="Varghese N."/>
            <person name="Submissions S."/>
        </authorList>
    </citation>
    <scope>NUCLEOTIDE SEQUENCE [LARGE SCALE GENOMIC DNA]</scope>
    <source>
        <strain evidence="3 4">BS2775</strain>
    </source>
</reference>
<dbReference type="InterPro" id="IPR000045">
    <property type="entry name" value="Prepilin_IV_endopep_pep"/>
</dbReference>
<dbReference type="RefSeq" id="WP_057726363.1">
    <property type="nucleotide sequence ID" value="NZ_JYLM01000018.1"/>
</dbReference>
<keyword evidence="1" id="KW-0812">Transmembrane</keyword>
<dbReference type="GO" id="GO:0004190">
    <property type="term" value="F:aspartic-type endopeptidase activity"/>
    <property type="evidence" value="ECO:0007669"/>
    <property type="project" value="InterPro"/>
</dbReference>
<dbReference type="OrthoDB" id="5600918at2"/>
<dbReference type="Gene3D" id="1.20.120.1220">
    <property type="match status" value="1"/>
</dbReference>
<dbReference type="AlphaFoldDB" id="A0A1H2H6K1"/>
<evidence type="ECO:0000256" key="1">
    <source>
        <dbReference type="SAM" id="Phobius"/>
    </source>
</evidence>
<gene>
    <name evidence="3" type="ORF">SAMN04490197_4448</name>
</gene>
<keyword evidence="4" id="KW-1185">Reference proteome</keyword>
<dbReference type="Pfam" id="PF01478">
    <property type="entry name" value="Peptidase_A24"/>
    <property type="match status" value="1"/>
</dbReference>
<sequence>MIQGAVVLLWLVVCAVQDTRQRLLANRLTLGVALLAGIYLFRTGSTWLGASVGQGLWAFVLALLLTLPGYALGRLGAGDVKLLAALALVSNAEYVLGAFIGAAMASVLWLLLAPKFWPLMSQRLADCLRHLAPEPSRKLPFAPFLLVGFTLVWFWIH</sequence>
<feature type="transmembrane region" description="Helical" evidence="1">
    <location>
        <begin position="25"/>
        <end position="42"/>
    </location>
</feature>
<protein>
    <submittedName>
        <fullName evidence="3">Prepilin peptidase CpaA</fullName>
    </submittedName>
</protein>
<keyword evidence="1" id="KW-0472">Membrane</keyword>
<dbReference type="EMBL" id="LT629782">
    <property type="protein sequence ID" value="SDU27442.1"/>
    <property type="molecule type" value="Genomic_DNA"/>
</dbReference>
<evidence type="ECO:0000313" key="3">
    <source>
        <dbReference type="EMBL" id="SDU27442.1"/>
    </source>
</evidence>